<dbReference type="STRING" id="1212491.LFA_0143"/>
<dbReference type="RefSeq" id="WP_045094475.1">
    <property type="nucleotide sequence ID" value="NZ_LN614827.1"/>
</dbReference>
<accession>A0A098G0X3</accession>
<name>A0A098G0X3_9GAMM</name>
<evidence type="ECO:0000259" key="1">
    <source>
        <dbReference type="Pfam" id="PF00534"/>
    </source>
</evidence>
<dbReference type="SUPFAM" id="SSF53756">
    <property type="entry name" value="UDP-Glycosyltransferase/glycogen phosphorylase"/>
    <property type="match status" value="1"/>
</dbReference>
<dbReference type="Pfam" id="PF00534">
    <property type="entry name" value="Glycos_transf_1"/>
    <property type="match status" value="1"/>
</dbReference>
<dbReference type="PANTHER" id="PTHR45947">
    <property type="entry name" value="SULFOQUINOVOSYL TRANSFERASE SQD2"/>
    <property type="match status" value="1"/>
</dbReference>
<gene>
    <name evidence="3" type="ORF">LFA_0143</name>
</gene>
<dbReference type="InterPro" id="IPR050194">
    <property type="entry name" value="Glycosyltransferase_grp1"/>
</dbReference>
<dbReference type="KEGG" id="lfa:LFA_0143"/>
<keyword evidence="3" id="KW-0808">Transferase</keyword>
<feature type="domain" description="Glycosyltransferase subfamily 4-like N-terminal" evidence="2">
    <location>
        <begin position="15"/>
        <end position="191"/>
    </location>
</feature>
<dbReference type="InterPro" id="IPR001296">
    <property type="entry name" value="Glyco_trans_1"/>
</dbReference>
<dbReference type="Pfam" id="PF13439">
    <property type="entry name" value="Glyco_transf_4"/>
    <property type="match status" value="1"/>
</dbReference>
<sequence length="388" mass="44031">MRIITVLDSYPPDLNGGAYFTHRLALSLQKRGHEILVICPSRSLKQGYSEYEGVRLFGVRSWPIIGYKHFRVCWPVFIKQGMVKAIKDFKPDLVHLQGKFFLGGICYRACRSMGIPLMATNHFMPENFFHYTRLPRFCEPWFNRICWNIVIDMLSNVDRVTTPTQTAAALLEKVHLKKPVHVISCGVDLQRFHPNQDASLLKGRFQIPDKPILLYCGRLDKEKNIATVVRAFHRTRPSVDAHLVIVGRGTERSALEELARSLGIHRHITFTDYLSDAEYPQIHGLADCFVNAGTAELQSIVVLEAIASGLPIIGAHAMALPELIIPGKNGYLFVPNDIAALANYMIDILSNSELRKRMGVESRVLAETHDINRTAEHYERLYQEMIVL</sequence>
<feature type="domain" description="Glycosyl transferase family 1" evidence="1">
    <location>
        <begin position="208"/>
        <end position="360"/>
    </location>
</feature>
<evidence type="ECO:0000259" key="2">
    <source>
        <dbReference type="Pfam" id="PF13439"/>
    </source>
</evidence>
<dbReference type="EMBL" id="LN614827">
    <property type="protein sequence ID" value="CEG55624.1"/>
    <property type="molecule type" value="Genomic_DNA"/>
</dbReference>
<keyword evidence="4" id="KW-1185">Reference proteome</keyword>
<dbReference type="GO" id="GO:0016758">
    <property type="term" value="F:hexosyltransferase activity"/>
    <property type="evidence" value="ECO:0007669"/>
    <property type="project" value="TreeGrafter"/>
</dbReference>
<reference evidence="4" key="1">
    <citation type="submission" date="2014-09" db="EMBL/GenBank/DDBJ databases">
        <authorList>
            <person name="Gomez-Valero L."/>
        </authorList>
    </citation>
    <scope>NUCLEOTIDE SEQUENCE [LARGE SCALE GENOMIC DNA]</scope>
    <source>
        <strain evidence="4">ATCC700992</strain>
    </source>
</reference>
<dbReference type="InterPro" id="IPR028098">
    <property type="entry name" value="Glyco_trans_4-like_N"/>
</dbReference>
<dbReference type="HOGENOM" id="CLU_009583_2_0_6"/>
<proteinExistence type="predicted"/>
<evidence type="ECO:0000313" key="3">
    <source>
        <dbReference type="EMBL" id="CEG55624.1"/>
    </source>
</evidence>
<dbReference type="AlphaFoldDB" id="A0A098G0X3"/>
<dbReference type="Gene3D" id="3.40.50.2000">
    <property type="entry name" value="Glycogen Phosphorylase B"/>
    <property type="match status" value="2"/>
</dbReference>
<organism evidence="3 4">
    <name type="scientific">Legionella fallonii LLAP-10</name>
    <dbReference type="NCBI Taxonomy" id="1212491"/>
    <lineage>
        <taxon>Bacteria</taxon>
        <taxon>Pseudomonadati</taxon>
        <taxon>Pseudomonadota</taxon>
        <taxon>Gammaproteobacteria</taxon>
        <taxon>Legionellales</taxon>
        <taxon>Legionellaceae</taxon>
        <taxon>Legionella</taxon>
    </lineage>
</organism>
<dbReference type="OrthoDB" id="9802525at2"/>
<dbReference type="CDD" id="cd03817">
    <property type="entry name" value="GT4_UGDG-like"/>
    <property type="match status" value="1"/>
</dbReference>
<evidence type="ECO:0000313" key="4">
    <source>
        <dbReference type="Proteomes" id="UP000032430"/>
    </source>
</evidence>
<dbReference type="PANTHER" id="PTHR45947:SF3">
    <property type="entry name" value="SULFOQUINOVOSYL TRANSFERASE SQD2"/>
    <property type="match status" value="1"/>
</dbReference>
<protein>
    <submittedName>
        <fullName evidence="3">Putative Glucosyltransferase</fullName>
    </submittedName>
</protein>
<dbReference type="Proteomes" id="UP000032430">
    <property type="component" value="Chromosome I"/>
</dbReference>